<evidence type="ECO:0000259" key="3">
    <source>
        <dbReference type="Pfam" id="PF00723"/>
    </source>
</evidence>
<name>A0A250K6B4_9BACT</name>
<organism evidence="4 5">
    <name type="scientific">Corallococcus macrosporus DSM 14697</name>
    <dbReference type="NCBI Taxonomy" id="1189310"/>
    <lineage>
        <taxon>Bacteria</taxon>
        <taxon>Pseudomonadati</taxon>
        <taxon>Myxococcota</taxon>
        <taxon>Myxococcia</taxon>
        <taxon>Myxococcales</taxon>
        <taxon>Cystobacterineae</taxon>
        <taxon>Myxococcaceae</taxon>
        <taxon>Corallococcus</taxon>
    </lineage>
</organism>
<feature type="transmembrane region" description="Helical" evidence="2">
    <location>
        <begin position="854"/>
        <end position="871"/>
    </location>
</feature>
<reference evidence="4 5" key="1">
    <citation type="submission" date="2017-06" db="EMBL/GenBank/DDBJ databases">
        <title>Sequencing and comparative analysis of myxobacterial genomes.</title>
        <authorList>
            <person name="Rupp O."/>
            <person name="Goesmann A."/>
            <person name="Sogaard-Andersen L."/>
        </authorList>
    </citation>
    <scope>NUCLEOTIDE SEQUENCE [LARGE SCALE GENOMIC DNA]</scope>
    <source>
        <strain evidence="4 5">DSM 14697</strain>
    </source>
</reference>
<dbReference type="GO" id="GO:0004553">
    <property type="term" value="F:hydrolase activity, hydrolyzing O-glycosyl compounds"/>
    <property type="evidence" value="ECO:0007669"/>
    <property type="project" value="TreeGrafter"/>
</dbReference>
<dbReference type="KEGG" id="mmas:MYMAC_006839"/>
<evidence type="ECO:0000256" key="2">
    <source>
        <dbReference type="SAM" id="Phobius"/>
    </source>
</evidence>
<keyword evidence="2" id="KW-1133">Transmembrane helix</keyword>
<feature type="domain" description="GH15-like" evidence="3">
    <location>
        <begin position="424"/>
        <end position="639"/>
    </location>
</feature>
<sequence>MVSHPLAWGGKGPRIRRMIPTPRLSHRLGQRPAWLLALLCTVGASARAEVPIQRSFLRLPSSNGHGAVMLDVEQRKVTHFREHLFATEEPVIDAAGNDVFEHGHPKVIHARDVLYDAFFGLRSGGTQRWLSTLEADRDASGYAAWAAEKTGGTGLGTLVQRVGALEATTFVFAPQGLPHASFVMALRVRNTGTAPVTGVSAFSLHNFHLGFGRPGVMADLDENGETVSLSGDDFVEKGFAGVVVARPLGTVARRSAWLSSATGAQNAYTVVNNGGGQDLRDFTAQPSVGTGWATAYQFNLGDLPAGAERWVGVAFAHHGDPEAGATVRQWLADYAGTSSAQALVDAEVARWAAFQTDTVKAPAGMSADEESLLRHSAVVLHMAQVRSRDVYLRESLSRDGEPRRTRFKAPDGSPAALPGMVRHAGYGAVLASLPPGQWTYAWIRDGAYSVAAMATLGMQRDARDALSYYLNADSGRFQHWRELEPYSMPPYIITLTRYHGFGVEETDFNEAGPNIEFDGFGLFLWALRHYERATGDTTLVDETWPTVSTKVGDALVALIDPVTGLIRPDSSIWETHWNGRQRSWTYTSLTAARGLCDAAELAQRVGDTERAQRYRQAGESLRRAMAETLTDSNFALASNLEELKTGRGYWDAAVFDAFAFELFDPAGKIARETYRGLDLRLSSPAGAGWQRNDDRYDHPGGTDLSPWGGEYDSAEWVIVSLRGAVARRMGGDVARADRVLKWVTDQSLMNYLAVAETYDEVNGTYKYNTPMAGFGAGAYALALEHRAAGGNDPACGAYFDERTLTKQPDAGTGTPDAGTQQPDAGTGTPDAGTPPGNGGDVGGGGGGCSATGPGAVALWLVVAFAGLVVALRRRGA</sequence>
<dbReference type="InterPro" id="IPR011613">
    <property type="entry name" value="GH15-like"/>
</dbReference>
<keyword evidence="5" id="KW-1185">Reference proteome</keyword>
<gene>
    <name evidence="4" type="ORF">MYMAC_006839</name>
</gene>
<protein>
    <submittedName>
        <fullName evidence="4">Glycosyl hydrolase</fullName>
    </submittedName>
</protein>
<evidence type="ECO:0000313" key="5">
    <source>
        <dbReference type="Proteomes" id="UP000217343"/>
    </source>
</evidence>
<dbReference type="PANTHER" id="PTHR31616">
    <property type="entry name" value="TREHALASE"/>
    <property type="match status" value="1"/>
</dbReference>
<evidence type="ECO:0000313" key="4">
    <source>
        <dbReference type="EMBL" id="ATB51181.1"/>
    </source>
</evidence>
<dbReference type="Proteomes" id="UP000217343">
    <property type="component" value="Chromosome"/>
</dbReference>
<proteinExistence type="predicted"/>
<dbReference type="AlphaFoldDB" id="A0A250K6B4"/>
<dbReference type="SUPFAM" id="SSF48208">
    <property type="entry name" value="Six-hairpin glycosidases"/>
    <property type="match status" value="1"/>
</dbReference>
<feature type="compositionally biased region" description="Gly residues" evidence="1">
    <location>
        <begin position="835"/>
        <end position="845"/>
    </location>
</feature>
<keyword evidence="2" id="KW-0812">Transmembrane</keyword>
<dbReference type="Gene3D" id="1.50.10.10">
    <property type="match status" value="1"/>
</dbReference>
<dbReference type="InterPro" id="IPR012341">
    <property type="entry name" value="6hp_glycosidase-like_sf"/>
</dbReference>
<accession>A0A250K6B4</accession>
<feature type="compositionally biased region" description="Low complexity" evidence="1">
    <location>
        <begin position="822"/>
        <end position="834"/>
    </location>
</feature>
<feature type="region of interest" description="Disordered" evidence="1">
    <location>
        <begin position="805"/>
        <end position="845"/>
    </location>
</feature>
<dbReference type="PANTHER" id="PTHR31616:SF0">
    <property type="entry name" value="GLUCAN 1,4-ALPHA-GLUCOSIDASE"/>
    <property type="match status" value="1"/>
</dbReference>
<keyword evidence="2" id="KW-0472">Membrane</keyword>
<keyword evidence="4" id="KW-0378">Hydrolase</keyword>
<dbReference type="GO" id="GO:0005975">
    <property type="term" value="P:carbohydrate metabolic process"/>
    <property type="evidence" value="ECO:0007669"/>
    <property type="project" value="InterPro"/>
</dbReference>
<dbReference type="EMBL" id="CP022203">
    <property type="protein sequence ID" value="ATB51181.1"/>
    <property type="molecule type" value="Genomic_DNA"/>
</dbReference>
<evidence type="ECO:0000256" key="1">
    <source>
        <dbReference type="SAM" id="MobiDB-lite"/>
    </source>
</evidence>
<dbReference type="Pfam" id="PF00723">
    <property type="entry name" value="Glyco_hydro_15"/>
    <property type="match status" value="1"/>
</dbReference>
<dbReference type="InterPro" id="IPR008928">
    <property type="entry name" value="6-hairpin_glycosidase_sf"/>
</dbReference>